<keyword evidence="2" id="KW-1185">Reference proteome</keyword>
<accession>A0A835RW29</accession>
<sequence>MALLRNDLDHVNNNYLGWAKQTGMVAANTAFFHASVRSRQSLGECWSSRRGWANHYFHDHRQRQDVLSWCLSNNSLWLHLSAFLVSNSSLRPFRSADEIISSSALLTCLGCFCPAGRNGLNLAACSETAMGGSCV</sequence>
<name>A0A835RW29_VANPL</name>
<evidence type="ECO:0000313" key="2">
    <source>
        <dbReference type="Proteomes" id="UP000636800"/>
    </source>
</evidence>
<proteinExistence type="predicted"/>
<organism evidence="1 2">
    <name type="scientific">Vanilla planifolia</name>
    <name type="common">Vanilla</name>
    <dbReference type="NCBI Taxonomy" id="51239"/>
    <lineage>
        <taxon>Eukaryota</taxon>
        <taxon>Viridiplantae</taxon>
        <taxon>Streptophyta</taxon>
        <taxon>Embryophyta</taxon>
        <taxon>Tracheophyta</taxon>
        <taxon>Spermatophyta</taxon>
        <taxon>Magnoliopsida</taxon>
        <taxon>Liliopsida</taxon>
        <taxon>Asparagales</taxon>
        <taxon>Orchidaceae</taxon>
        <taxon>Vanilloideae</taxon>
        <taxon>Vanilleae</taxon>
        <taxon>Vanilla</taxon>
    </lineage>
</organism>
<dbReference type="OrthoDB" id="6500128at2759"/>
<dbReference type="AlphaFoldDB" id="A0A835RW29"/>
<protein>
    <submittedName>
        <fullName evidence="1">Uncharacterized protein</fullName>
    </submittedName>
</protein>
<dbReference type="Proteomes" id="UP000636800">
    <property type="component" value="Chromosome 1"/>
</dbReference>
<evidence type="ECO:0000313" key="1">
    <source>
        <dbReference type="EMBL" id="KAG0499610.1"/>
    </source>
</evidence>
<dbReference type="EMBL" id="JADCNL010000001">
    <property type="protein sequence ID" value="KAG0499610.1"/>
    <property type="molecule type" value="Genomic_DNA"/>
</dbReference>
<comment type="caution">
    <text evidence="1">The sequence shown here is derived from an EMBL/GenBank/DDBJ whole genome shotgun (WGS) entry which is preliminary data.</text>
</comment>
<gene>
    <name evidence="1" type="ORF">HPP92_004301</name>
</gene>
<reference evidence="1 2" key="1">
    <citation type="journal article" date="2020" name="Nat. Food">
        <title>A phased Vanilla planifolia genome enables genetic improvement of flavour and production.</title>
        <authorList>
            <person name="Hasing T."/>
            <person name="Tang H."/>
            <person name="Brym M."/>
            <person name="Khazi F."/>
            <person name="Huang T."/>
            <person name="Chambers A.H."/>
        </authorList>
    </citation>
    <scope>NUCLEOTIDE SEQUENCE [LARGE SCALE GENOMIC DNA]</scope>
    <source>
        <tissue evidence="1">Leaf</tissue>
    </source>
</reference>